<dbReference type="Proteomes" id="UP000632498">
    <property type="component" value="Unassembled WGS sequence"/>
</dbReference>
<evidence type="ECO:0000313" key="2">
    <source>
        <dbReference type="EMBL" id="GGF68867.1"/>
    </source>
</evidence>
<keyword evidence="1" id="KW-0732">Signal</keyword>
<dbReference type="AlphaFoldDB" id="A0A917C4R8"/>
<protein>
    <submittedName>
        <fullName evidence="2">Uncharacterized protein</fullName>
    </submittedName>
</protein>
<dbReference type="EMBL" id="BMHV01000017">
    <property type="protein sequence ID" value="GGF68867.1"/>
    <property type="molecule type" value="Genomic_DNA"/>
</dbReference>
<dbReference type="RefSeq" id="WP_188665409.1">
    <property type="nucleotide sequence ID" value="NZ_BMHV01000017.1"/>
</dbReference>
<name>A0A917C4R8_9PROT</name>
<reference evidence="2" key="2">
    <citation type="submission" date="2020-09" db="EMBL/GenBank/DDBJ databases">
        <authorList>
            <person name="Sun Q."/>
            <person name="Zhou Y."/>
        </authorList>
    </citation>
    <scope>NUCLEOTIDE SEQUENCE</scope>
    <source>
        <strain evidence="2">CGMCC 1.15254</strain>
    </source>
</reference>
<organism evidence="2 3">
    <name type="scientific">Terasakiella brassicae</name>
    <dbReference type="NCBI Taxonomy" id="1634917"/>
    <lineage>
        <taxon>Bacteria</taxon>
        <taxon>Pseudomonadati</taxon>
        <taxon>Pseudomonadota</taxon>
        <taxon>Alphaproteobacteria</taxon>
        <taxon>Rhodospirillales</taxon>
        <taxon>Terasakiellaceae</taxon>
        <taxon>Terasakiella</taxon>
    </lineage>
</organism>
<sequence length="99" mass="11050">MKRICLSLLILVVMMGQAKAGNLIIHNKTDRQVKVSSVGGAGRIEGGQTKSIAFANEERVATINIWWMNNARQLCQIVTPWERTIIVTGRKEIKCLSKN</sequence>
<proteinExistence type="predicted"/>
<evidence type="ECO:0000313" key="3">
    <source>
        <dbReference type="Proteomes" id="UP000632498"/>
    </source>
</evidence>
<feature type="chain" id="PRO_5037271910" evidence="1">
    <location>
        <begin position="21"/>
        <end position="99"/>
    </location>
</feature>
<accession>A0A917C4R8</accession>
<reference evidence="2" key="1">
    <citation type="journal article" date="2014" name="Int. J. Syst. Evol. Microbiol.">
        <title>Complete genome sequence of Corynebacterium casei LMG S-19264T (=DSM 44701T), isolated from a smear-ripened cheese.</title>
        <authorList>
            <consortium name="US DOE Joint Genome Institute (JGI-PGF)"/>
            <person name="Walter F."/>
            <person name="Albersmeier A."/>
            <person name="Kalinowski J."/>
            <person name="Ruckert C."/>
        </authorList>
    </citation>
    <scope>NUCLEOTIDE SEQUENCE</scope>
    <source>
        <strain evidence="2">CGMCC 1.15254</strain>
    </source>
</reference>
<feature type="signal peptide" evidence="1">
    <location>
        <begin position="1"/>
        <end position="20"/>
    </location>
</feature>
<gene>
    <name evidence="2" type="ORF">GCM10011332_23770</name>
</gene>
<evidence type="ECO:0000256" key="1">
    <source>
        <dbReference type="SAM" id="SignalP"/>
    </source>
</evidence>
<keyword evidence="3" id="KW-1185">Reference proteome</keyword>
<comment type="caution">
    <text evidence="2">The sequence shown here is derived from an EMBL/GenBank/DDBJ whole genome shotgun (WGS) entry which is preliminary data.</text>
</comment>